<dbReference type="PANTHER" id="PTHR11686:SF62">
    <property type="entry name" value="GLUTATHIONE HYDROLASE"/>
    <property type="match status" value="1"/>
</dbReference>
<comment type="catalytic activity">
    <reaction evidence="3">
        <text>glutathione + H2O = L-cysteinylglycine + L-glutamate</text>
        <dbReference type="Rhea" id="RHEA:28807"/>
        <dbReference type="ChEBI" id="CHEBI:15377"/>
        <dbReference type="ChEBI" id="CHEBI:29985"/>
        <dbReference type="ChEBI" id="CHEBI:57925"/>
        <dbReference type="ChEBI" id="CHEBI:61694"/>
        <dbReference type="EC" id="3.4.19.13"/>
    </reaction>
</comment>
<dbReference type="OrthoDB" id="1081007at2759"/>
<dbReference type="PANTHER" id="PTHR11686">
    <property type="entry name" value="GAMMA GLUTAMYL TRANSPEPTIDASE"/>
    <property type="match status" value="1"/>
</dbReference>
<proteinExistence type="predicted"/>
<dbReference type="Proteomes" id="UP000054007">
    <property type="component" value="Unassembled WGS sequence"/>
</dbReference>
<accession>A0A0D7B0Y8</accession>
<dbReference type="PRINTS" id="PR01210">
    <property type="entry name" value="GGTRANSPTASE"/>
</dbReference>
<feature type="binding site" evidence="2">
    <location>
        <position position="473"/>
    </location>
    <ligand>
        <name>L-glutamate</name>
        <dbReference type="ChEBI" id="CHEBI:29985"/>
    </ligand>
</feature>
<dbReference type="GO" id="GO:0006751">
    <property type="term" value="P:glutathione catabolic process"/>
    <property type="evidence" value="ECO:0007669"/>
    <property type="project" value="UniProtKB-UniRule"/>
</dbReference>
<dbReference type="Gene3D" id="1.10.246.130">
    <property type="match status" value="1"/>
</dbReference>
<dbReference type="SUPFAM" id="SSF56235">
    <property type="entry name" value="N-terminal nucleophile aminohydrolases (Ntn hydrolases)"/>
    <property type="match status" value="1"/>
</dbReference>
<dbReference type="Gene3D" id="3.60.20.40">
    <property type="match status" value="1"/>
</dbReference>
<dbReference type="GO" id="GO:0103068">
    <property type="term" value="F:leukotriene C4 gamma-glutamyl transferase activity"/>
    <property type="evidence" value="ECO:0007669"/>
    <property type="project" value="UniProtKB-EC"/>
</dbReference>
<organism evidence="4 5">
    <name type="scientific">Cylindrobasidium torrendii FP15055 ss-10</name>
    <dbReference type="NCBI Taxonomy" id="1314674"/>
    <lineage>
        <taxon>Eukaryota</taxon>
        <taxon>Fungi</taxon>
        <taxon>Dikarya</taxon>
        <taxon>Basidiomycota</taxon>
        <taxon>Agaricomycotina</taxon>
        <taxon>Agaricomycetes</taxon>
        <taxon>Agaricomycetidae</taxon>
        <taxon>Agaricales</taxon>
        <taxon>Marasmiineae</taxon>
        <taxon>Physalacriaceae</taxon>
        <taxon>Cylindrobasidium</taxon>
    </lineage>
</organism>
<dbReference type="Pfam" id="PF01019">
    <property type="entry name" value="G_glu_transpept"/>
    <property type="match status" value="1"/>
</dbReference>
<dbReference type="GO" id="GO:0005886">
    <property type="term" value="C:plasma membrane"/>
    <property type="evidence" value="ECO:0007669"/>
    <property type="project" value="TreeGrafter"/>
</dbReference>
<dbReference type="EMBL" id="KN880651">
    <property type="protein sequence ID" value="KIY64157.1"/>
    <property type="molecule type" value="Genomic_DNA"/>
</dbReference>
<keyword evidence="3" id="KW-0808">Transferase</keyword>
<protein>
    <recommendedName>
        <fullName evidence="3">Glutathione hydrolase</fullName>
        <ecNumber evidence="3">2.3.2.2</ecNumber>
        <ecNumber evidence="3">3.4.19.13</ecNumber>
    </recommendedName>
    <alternativeName>
        <fullName evidence="3">Gamma-glutamyltransferase</fullName>
    </alternativeName>
    <alternativeName>
        <fullName evidence="3">Gamma-glutamyltranspeptidase</fullName>
    </alternativeName>
</protein>
<comment type="catalytic activity">
    <reaction evidence="3">
        <text>an N-terminal (5-L-glutamyl)-[peptide] + an alpha-amino acid = 5-L-glutamyl amino acid + an N-terminal L-alpha-aminoacyl-[peptide]</text>
        <dbReference type="Rhea" id="RHEA:23904"/>
        <dbReference type="Rhea" id="RHEA-COMP:9780"/>
        <dbReference type="Rhea" id="RHEA-COMP:9795"/>
        <dbReference type="ChEBI" id="CHEBI:77644"/>
        <dbReference type="ChEBI" id="CHEBI:78597"/>
        <dbReference type="ChEBI" id="CHEBI:78599"/>
        <dbReference type="ChEBI" id="CHEBI:78608"/>
        <dbReference type="EC" id="2.3.2.2"/>
    </reaction>
</comment>
<evidence type="ECO:0000313" key="4">
    <source>
        <dbReference type="EMBL" id="KIY64157.1"/>
    </source>
</evidence>
<evidence type="ECO:0000256" key="1">
    <source>
        <dbReference type="PIRSR" id="PIRSR600101-1"/>
    </source>
</evidence>
<keyword evidence="3" id="KW-0012">Acyltransferase</keyword>
<sequence length="571" mass="61183">MSSGSSTKYSRGAVVSESQIASDIGAEILKEGGSAADAIIATILAIGTVDSFHSGIGGGGFALVRDSKGRKFCLDFRSAAPRGVDSSTYEDKPATLTEYGGLAVAVPGELRGFEELHKRWGKLPWARLVQPSIELARHGFEADADHFRILARTFKEGEHESTSWVREHPILGPWYFTPEGNFKPVGSKITRPEFATTLEKIAKGGAKAFYTGELAQGMVDAVQKDDGKLSLEDLTDFQAKYTEPLSIDYKGYKITSAGAPASGAACLTALNVLKHFPSPVGPGSVEDNHRMIEALKWAYAHRGELGDPRYVDGLGGVMNSDGSFTKGKQRDWISEDYGKAIYEKLINTDDGLGGVEGGKARDPKWYSPESLSIAKNDSGTSHIIVGDASGLVISITTTITLTWGSRVIVPDSGIVLNDTMEDFSVKGRPNVFGLPPTPANYIKPGKRALSSSSPFIIEDSQGRFVYSGGAAGGSRIVSCNAQQARNFLDYGMTPEQALNHPRLHDQLIPKQTLLEPGHSATLEKGLAERGHPVTRIPVATSTAAAISYNPDTDVWMYASEPRIRCGGGTVV</sequence>
<dbReference type="GO" id="GO:0036374">
    <property type="term" value="F:glutathione hydrolase activity"/>
    <property type="evidence" value="ECO:0007669"/>
    <property type="project" value="UniProtKB-UniRule"/>
</dbReference>
<dbReference type="EC" id="2.3.2.2" evidence="3"/>
<dbReference type="InterPro" id="IPR029055">
    <property type="entry name" value="Ntn_hydrolases_N"/>
</dbReference>
<dbReference type="EC" id="3.4.19.13" evidence="3"/>
<evidence type="ECO:0000256" key="3">
    <source>
        <dbReference type="RuleBase" id="RU368068"/>
    </source>
</evidence>
<evidence type="ECO:0000313" key="5">
    <source>
        <dbReference type="Proteomes" id="UP000054007"/>
    </source>
</evidence>
<comment type="catalytic activity">
    <reaction evidence="3">
        <text>an S-substituted glutathione + H2O = an S-substituted L-cysteinylglycine + L-glutamate</text>
        <dbReference type="Rhea" id="RHEA:59468"/>
        <dbReference type="ChEBI" id="CHEBI:15377"/>
        <dbReference type="ChEBI" id="CHEBI:29985"/>
        <dbReference type="ChEBI" id="CHEBI:90779"/>
        <dbReference type="ChEBI" id="CHEBI:143103"/>
        <dbReference type="EC" id="3.4.19.13"/>
    </reaction>
</comment>
<comment type="function">
    <text evidence="3">Cleaves the gamma-glutamyl peptide bond of glutathione and glutathione conjugates.</text>
</comment>
<feature type="binding site" evidence="2">
    <location>
        <position position="422"/>
    </location>
    <ligand>
        <name>L-glutamate</name>
        <dbReference type="ChEBI" id="CHEBI:29985"/>
    </ligand>
</feature>
<gene>
    <name evidence="4" type="ORF">CYLTODRAFT_438315</name>
</gene>
<dbReference type="InterPro" id="IPR043138">
    <property type="entry name" value="GGT_lsub"/>
</dbReference>
<dbReference type="MEROPS" id="T03.011"/>
<dbReference type="InterPro" id="IPR043137">
    <property type="entry name" value="GGT_ssub_C"/>
</dbReference>
<feature type="active site" description="Nucleophile" evidence="1">
    <location>
        <position position="380"/>
    </location>
</feature>
<dbReference type="STRING" id="1314674.A0A0D7B0Y8"/>
<comment type="pathway">
    <text evidence="3">Sulfur metabolism; glutathione metabolism.</text>
</comment>
<evidence type="ECO:0000256" key="2">
    <source>
        <dbReference type="PIRSR" id="PIRSR600101-2"/>
    </source>
</evidence>
<keyword evidence="5" id="KW-1185">Reference proteome</keyword>
<keyword evidence="3" id="KW-0378">Hydrolase</keyword>
<dbReference type="UniPathway" id="UPA00204"/>
<feature type="binding site" evidence="2">
    <location>
        <position position="77"/>
    </location>
    <ligand>
        <name>L-glutamate</name>
        <dbReference type="ChEBI" id="CHEBI:29985"/>
    </ligand>
</feature>
<reference evidence="4 5" key="1">
    <citation type="journal article" date="2015" name="Fungal Genet. Biol.">
        <title>Evolution of novel wood decay mechanisms in Agaricales revealed by the genome sequences of Fistulina hepatica and Cylindrobasidium torrendii.</title>
        <authorList>
            <person name="Floudas D."/>
            <person name="Held B.W."/>
            <person name="Riley R."/>
            <person name="Nagy L.G."/>
            <person name="Koehler G."/>
            <person name="Ransdell A.S."/>
            <person name="Younus H."/>
            <person name="Chow J."/>
            <person name="Chiniquy J."/>
            <person name="Lipzen A."/>
            <person name="Tritt A."/>
            <person name="Sun H."/>
            <person name="Haridas S."/>
            <person name="LaButti K."/>
            <person name="Ohm R.A."/>
            <person name="Kues U."/>
            <person name="Blanchette R.A."/>
            <person name="Grigoriev I.V."/>
            <person name="Minto R.E."/>
            <person name="Hibbett D.S."/>
        </authorList>
    </citation>
    <scope>NUCLEOTIDE SEQUENCE [LARGE SCALE GENOMIC DNA]</scope>
    <source>
        <strain evidence="4 5">FP15055 ss-10</strain>
    </source>
</reference>
<dbReference type="InterPro" id="IPR000101">
    <property type="entry name" value="GGT_peptidase"/>
</dbReference>
<name>A0A0D7B0Y8_9AGAR</name>
<feature type="binding site" evidence="2">
    <location>
        <begin position="450"/>
        <end position="451"/>
    </location>
    <ligand>
        <name>L-glutamate</name>
        <dbReference type="ChEBI" id="CHEBI:29985"/>
    </ligand>
</feature>
<dbReference type="AlphaFoldDB" id="A0A0D7B0Y8"/>